<evidence type="ECO:0000313" key="3">
    <source>
        <dbReference type="EMBL" id="RGO12666.1"/>
    </source>
</evidence>
<dbReference type="EMBL" id="QSVF01000004">
    <property type="protein sequence ID" value="RGO12666.1"/>
    <property type="molecule type" value="Genomic_DNA"/>
</dbReference>
<evidence type="ECO:0000259" key="2">
    <source>
        <dbReference type="Pfam" id="PF13477"/>
    </source>
</evidence>
<keyword evidence="3" id="KW-0808">Transferase</keyword>
<evidence type="ECO:0000259" key="1">
    <source>
        <dbReference type="Pfam" id="PF00534"/>
    </source>
</evidence>
<dbReference type="PANTHER" id="PTHR12526">
    <property type="entry name" value="GLYCOSYLTRANSFERASE"/>
    <property type="match status" value="1"/>
</dbReference>
<proteinExistence type="predicted"/>
<feature type="domain" description="Glycosyltransferase subfamily 4-like N-terminal" evidence="2">
    <location>
        <begin position="4"/>
        <end position="147"/>
    </location>
</feature>
<reference evidence="3 4" key="1">
    <citation type="submission" date="2018-08" db="EMBL/GenBank/DDBJ databases">
        <title>A genome reference for cultivated species of the human gut microbiota.</title>
        <authorList>
            <person name="Zou Y."/>
            <person name="Xue W."/>
            <person name="Luo G."/>
        </authorList>
    </citation>
    <scope>NUCLEOTIDE SEQUENCE [LARGE SCALE GENOMIC DNA]</scope>
    <source>
        <strain evidence="3 4">OM02-6</strain>
    </source>
</reference>
<accession>A0A3E5FS63</accession>
<feature type="domain" description="Glycosyl transferase family 1" evidence="1">
    <location>
        <begin position="186"/>
        <end position="339"/>
    </location>
</feature>
<protein>
    <submittedName>
        <fullName evidence="3">Glycosyltransferase family 1 protein</fullName>
    </submittedName>
</protein>
<name>A0A3E5FS63_9FIRM</name>
<dbReference type="Proteomes" id="UP000261087">
    <property type="component" value="Unassembled WGS sequence"/>
</dbReference>
<dbReference type="Pfam" id="PF13477">
    <property type="entry name" value="Glyco_trans_4_2"/>
    <property type="match status" value="1"/>
</dbReference>
<dbReference type="SUPFAM" id="SSF53756">
    <property type="entry name" value="UDP-Glycosyltransferase/glycogen phosphorylase"/>
    <property type="match status" value="1"/>
</dbReference>
<organism evidence="3 4">
    <name type="scientific">Thomasclavelia spiroformis</name>
    <dbReference type="NCBI Taxonomy" id="29348"/>
    <lineage>
        <taxon>Bacteria</taxon>
        <taxon>Bacillati</taxon>
        <taxon>Bacillota</taxon>
        <taxon>Erysipelotrichia</taxon>
        <taxon>Erysipelotrichales</taxon>
        <taxon>Coprobacillaceae</taxon>
        <taxon>Thomasclavelia</taxon>
    </lineage>
</organism>
<dbReference type="CDD" id="cd03808">
    <property type="entry name" value="GT4_CapM-like"/>
    <property type="match status" value="1"/>
</dbReference>
<sequence length="360" mass="41597">MMKKILILANNDVGLYKFRKELIEELLKDNVVYISLPYGNLVDNLIKMGCKFIDTPVDRRGINPITDLKLLNSYRKLFNKVKPDLAVTYTIKPNIYANLVARFKKTDYAVNITGLGTAFQSDNLLRKLIVFLYKIALKKVKVVFFENEENQNIFINENIVKRKKTCKLNGAGVNLKEYPFMEYPDKDQDIRFLFIGRIMKEKGIDELLEAANRIKKEYQKVQFDIVGPMEDNYKGAIDKYVGNGIINYYGFQSDVKPFIKKCYCFILPSYHEGMANTLLESASMGRPLITSNISGCREAVNNNGYLTNVKDSNDLYEQIKKFIELDYQDKVLMSKNSRKHIEEVFDKRKIVKETVKGLGL</sequence>
<dbReference type="Pfam" id="PF00534">
    <property type="entry name" value="Glycos_transf_1"/>
    <property type="match status" value="1"/>
</dbReference>
<dbReference type="Gene3D" id="3.40.50.2000">
    <property type="entry name" value="Glycogen Phosphorylase B"/>
    <property type="match status" value="2"/>
</dbReference>
<comment type="caution">
    <text evidence="3">The sequence shown here is derived from an EMBL/GenBank/DDBJ whole genome shotgun (WGS) entry which is preliminary data.</text>
</comment>
<dbReference type="GO" id="GO:0016757">
    <property type="term" value="F:glycosyltransferase activity"/>
    <property type="evidence" value="ECO:0007669"/>
    <property type="project" value="InterPro"/>
</dbReference>
<dbReference type="PANTHER" id="PTHR12526:SF630">
    <property type="entry name" value="GLYCOSYLTRANSFERASE"/>
    <property type="match status" value="1"/>
</dbReference>
<evidence type="ECO:0000313" key="4">
    <source>
        <dbReference type="Proteomes" id="UP000261087"/>
    </source>
</evidence>
<dbReference type="InterPro" id="IPR001296">
    <property type="entry name" value="Glyco_trans_1"/>
</dbReference>
<dbReference type="InterPro" id="IPR028098">
    <property type="entry name" value="Glyco_trans_4-like_N"/>
</dbReference>
<gene>
    <name evidence="3" type="ORF">DXB31_02800</name>
</gene>
<dbReference type="AlphaFoldDB" id="A0A3E5FS63"/>